<dbReference type="CDD" id="cd04179">
    <property type="entry name" value="DPM_DPG-synthase_like"/>
    <property type="match status" value="1"/>
</dbReference>
<dbReference type="Gene3D" id="3.90.550.10">
    <property type="entry name" value="Spore Coat Polysaccharide Biosynthesis Protein SpsA, Chain A"/>
    <property type="match status" value="1"/>
</dbReference>
<evidence type="ECO:0000313" key="2">
    <source>
        <dbReference type="EMBL" id="MDY3560639.1"/>
    </source>
</evidence>
<name>A0ABU5F427_9BACT</name>
<feature type="domain" description="Glycosyltransferase 2-like" evidence="1">
    <location>
        <begin position="7"/>
        <end position="164"/>
    </location>
</feature>
<dbReference type="PANTHER" id="PTHR48090:SF7">
    <property type="entry name" value="RFBJ PROTEIN"/>
    <property type="match status" value="1"/>
</dbReference>
<proteinExistence type="predicted"/>
<dbReference type="SUPFAM" id="SSF53448">
    <property type="entry name" value="Nucleotide-diphospho-sugar transferases"/>
    <property type="match status" value="1"/>
</dbReference>
<keyword evidence="3" id="KW-1185">Reference proteome</keyword>
<evidence type="ECO:0000259" key="1">
    <source>
        <dbReference type="Pfam" id="PF00535"/>
    </source>
</evidence>
<accession>A0ABU5F427</accession>
<gene>
    <name evidence="2" type="ORF">R5W23_001885</name>
</gene>
<dbReference type="Pfam" id="PF00535">
    <property type="entry name" value="Glycos_transf_2"/>
    <property type="match status" value="1"/>
</dbReference>
<reference evidence="3" key="1">
    <citation type="journal article" date="2023" name="Mar. Drugs">
        <title>Gemmata algarum, a Novel Planctomycete Isolated from an Algal Mat, Displays Antimicrobial Activity.</title>
        <authorList>
            <person name="Kumar G."/>
            <person name="Kallscheuer N."/>
            <person name="Kashif M."/>
            <person name="Ahamad S."/>
            <person name="Jagadeeshwari U."/>
            <person name="Pannikurungottu S."/>
            <person name="Haufschild T."/>
            <person name="Kabuu M."/>
            <person name="Sasikala C."/>
            <person name="Jogler C."/>
            <person name="Ramana C."/>
        </authorList>
    </citation>
    <scope>NUCLEOTIDE SEQUENCE [LARGE SCALE GENOMIC DNA]</scope>
    <source>
        <strain evidence="3">JC673</strain>
    </source>
</reference>
<comment type="caution">
    <text evidence="2">The sequence shown here is derived from an EMBL/GenBank/DDBJ whole genome shotgun (WGS) entry which is preliminary data.</text>
</comment>
<dbReference type="PANTHER" id="PTHR48090">
    <property type="entry name" value="UNDECAPRENYL-PHOSPHATE 4-DEOXY-4-FORMAMIDO-L-ARABINOSE TRANSFERASE-RELATED"/>
    <property type="match status" value="1"/>
</dbReference>
<sequence length="245" mass="27591">MRVLTAIPVYNEAKHVREVLAEVRQYTPDILVVNDGSTDGTAELLDREPGLLRIDHPQNRGYGAALISAFAFARASTFDVLVTMDCDGQHQPERISVLLEAIHDCDIVSGSRYFRDFRQDTPAPTDRRFINATITREINAKYGFNLTDTFCGFKAYRREALEKLNITERGWGMPLQLWVQAARQELRVKEIGVPRLYLDPNRAFGGVMNDPEQRLAYYRAVLASAERDELPAARAAACCPCPGTR</sequence>
<organism evidence="2 3">
    <name type="scientific">Gemmata algarum</name>
    <dbReference type="NCBI Taxonomy" id="2975278"/>
    <lineage>
        <taxon>Bacteria</taxon>
        <taxon>Pseudomonadati</taxon>
        <taxon>Planctomycetota</taxon>
        <taxon>Planctomycetia</taxon>
        <taxon>Gemmatales</taxon>
        <taxon>Gemmataceae</taxon>
        <taxon>Gemmata</taxon>
    </lineage>
</organism>
<evidence type="ECO:0000313" key="3">
    <source>
        <dbReference type="Proteomes" id="UP001272242"/>
    </source>
</evidence>
<dbReference type="RefSeq" id="WP_320687181.1">
    <property type="nucleotide sequence ID" value="NZ_JAXBLV010000181.1"/>
</dbReference>
<dbReference type="InterPro" id="IPR001173">
    <property type="entry name" value="Glyco_trans_2-like"/>
</dbReference>
<dbReference type="Proteomes" id="UP001272242">
    <property type="component" value="Unassembled WGS sequence"/>
</dbReference>
<protein>
    <submittedName>
        <fullName evidence="2">Glycosyltransferase family 2 protein</fullName>
    </submittedName>
</protein>
<dbReference type="InterPro" id="IPR029044">
    <property type="entry name" value="Nucleotide-diphossugar_trans"/>
</dbReference>
<dbReference type="InterPro" id="IPR050256">
    <property type="entry name" value="Glycosyltransferase_2"/>
</dbReference>
<dbReference type="EMBL" id="JAXBLV010000181">
    <property type="protein sequence ID" value="MDY3560639.1"/>
    <property type="molecule type" value="Genomic_DNA"/>
</dbReference>